<dbReference type="GO" id="GO:0016757">
    <property type="term" value="F:glycosyltransferase activity"/>
    <property type="evidence" value="ECO:0007669"/>
    <property type="project" value="UniProtKB-ARBA"/>
</dbReference>
<dbReference type="Pfam" id="PF13439">
    <property type="entry name" value="Glyco_transf_4"/>
    <property type="match status" value="1"/>
</dbReference>
<protein>
    <submittedName>
        <fullName evidence="2">Glycosyltransferase</fullName>
    </submittedName>
</protein>
<accession>A0A4V1EHX2</accession>
<dbReference type="Gene3D" id="3.40.50.2000">
    <property type="entry name" value="Glycogen Phosphorylase B"/>
    <property type="match status" value="2"/>
</dbReference>
<name>A0A4V1EHX2_9BURK</name>
<evidence type="ECO:0000259" key="1">
    <source>
        <dbReference type="Pfam" id="PF13439"/>
    </source>
</evidence>
<dbReference type="EMBL" id="CP040077">
    <property type="protein sequence ID" value="QCP51760.1"/>
    <property type="molecule type" value="Genomic_DNA"/>
</dbReference>
<dbReference type="InterPro" id="IPR028098">
    <property type="entry name" value="Glyco_trans_4-like_N"/>
</dbReference>
<keyword evidence="3" id="KW-1185">Reference proteome</keyword>
<dbReference type="AlphaFoldDB" id="A0A4V1EHX2"/>
<organism evidence="2 3">
    <name type="scientific">Trinickia violacea</name>
    <dbReference type="NCBI Taxonomy" id="2571746"/>
    <lineage>
        <taxon>Bacteria</taxon>
        <taxon>Pseudomonadati</taxon>
        <taxon>Pseudomonadota</taxon>
        <taxon>Betaproteobacteria</taxon>
        <taxon>Burkholderiales</taxon>
        <taxon>Burkholderiaceae</taxon>
        <taxon>Trinickia</taxon>
    </lineage>
</organism>
<feature type="domain" description="Glycosyltransferase subfamily 4-like N-terminal" evidence="1">
    <location>
        <begin position="3"/>
        <end position="170"/>
    </location>
</feature>
<gene>
    <name evidence="2" type="ORF">FAZ95_12930</name>
</gene>
<dbReference type="SUPFAM" id="SSF53756">
    <property type="entry name" value="UDP-Glycosyltransferase/glycogen phosphorylase"/>
    <property type="match status" value="1"/>
</dbReference>
<dbReference type="KEGG" id="tvl:FAZ95_12930"/>
<evidence type="ECO:0000313" key="2">
    <source>
        <dbReference type="EMBL" id="QCP51760.1"/>
    </source>
</evidence>
<evidence type="ECO:0000313" key="3">
    <source>
        <dbReference type="Proteomes" id="UP000298656"/>
    </source>
</evidence>
<sequence length="379" mass="40887">MMLYRLIQASQCDGVQHTVISMSSLDSMGERIRALGIEVRLLGMSRSVPNPFSLIRLVRWLVELRPDVVQTWMYHADLFGGVAARIARLVPGRGAGRLSRLTLAWGVHQTEFPSFGSGVKLALVAKCCARLSSWLPDVIVCCAEAARSSHSGGGYCHKRMHVIFNGFDLELFKPRPRDSDPLRPALDLGPAAQIVGIVGRYDPAKDYGNFVSAVAKASAMLPGCHFVMIGRGLDHGNRELTMMIGRAGIEGVCHLMGPRSDVHLVIPSLDLFCLSSRSEGLPTVVGEAMACGVPCVATDVGDTALLIGDTGCVVPRGDPEALAASMVSLLSLSREGLEQLGAQARSRMVSRFSIERCWAAYRHVYSTPRGALEFGVDPT</sequence>
<reference evidence="2 3" key="1">
    <citation type="submission" date="2019-05" db="EMBL/GenBank/DDBJ databases">
        <title>Burkholderia sp. DHOD12, isolated from subtropical forest soil.</title>
        <authorList>
            <person name="Gao Z.-H."/>
            <person name="Qiu L.-H."/>
        </authorList>
    </citation>
    <scope>NUCLEOTIDE SEQUENCE [LARGE SCALE GENOMIC DNA]</scope>
    <source>
        <strain evidence="2 3">DHOD12</strain>
    </source>
</reference>
<keyword evidence="2" id="KW-0808">Transferase</keyword>
<dbReference type="Pfam" id="PF13692">
    <property type="entry name" value="Glyco_trans_1_4"/>
    <property type="match status" value="1"/>
</dbReference>
<dbReference type="PANTHER" id="PTHR12526">
    <property type="entry name" value="GLYCOSYLTRANSFERASE"/>
    <property type="match status" value="1"/>
</dbReference>
<dbReference type="Proteomes" id="UP000298656">
    <property type="component" value="Chromosome 1"/>
</dbReference>
<dbReference type="OrthoDB" id="9813211at2"/>
<proteinExistence type="predicted"/>